<dbReference type="Proteomes" id="UP001642484">
    <property type="component" value="Unassembled WGS sequence"/>
</dbReference>
<gene>
    <name evidence="2" type="ORF">CCMP2556_LOCUS35931</name>
</gene>
<evidence type="ECO:0000313" key="3">
    <source>
        <dbReference type="Proteomes" id="UP001642484"/>
    </source>
</evidence>
<evidence type="ECO:0000313" key="2">
    <source>
        <dbReference type="EMBL" id="CAK9073029.1"/>
    </source>
</evidence>
<name>A0ABP0PDQ8_9DINO</name>
<reference evidence="2 3" key="1">
    <citation type="submission" date="2024-02" db="EMBL/GenBank/DDBJ databases">
        <authorList>
            <person name="Chen Y."/>
            <person name="Shah S."/>
            <person name="Dougan E. K."/>
            <person name="Thang M."/>
            <person name="Chan C."/>
        </authorList>
    </citation>
    <scope>NUCLEOTIDE SEQUENCE [LARGE SCALE GENOMIC DNA]</scope>
</reference>
<keyword evidence="1" id="KW-0812">Transmembrane</keyword>
<proteinExistence type="predicted"/>
<accession>A0ABP0PDQ8</accession>
<feature type="transmembrane region" description="Helical" evidence="1">
    <location>
        <begin position="462"/>
        <end position="484"/>
    </location>
</feature>
<feature type="non-terminal residue" evidence="2">
    <location>
        <position position="1"/>
    </location>
</feature>
<protein>
    <submittedName>
        <fullName evidence="2">Uncharacterized protein</fullName>
    </submittedName>
</protein>
<keyword evidence="1" id="KW-1133">Transmembrane helix</keyword>
<organism evidence="2 3">
    <name type="scientific">Durusdinium trenchii</name>
    <dbReference type="NCBI Taxonomy" id="1381693"/>
    <lineage>
        <taxon>Eukaryota</taxon>
        <taxon>Sar</taxon>
        <taxon>Alveolata</taxon>
        <taxon>Dinophyceae</taxon>
        <taxon>Suessiales</taxon>
        <taxon>Symbiodiniaceae</taxon>
        <taxon>Durusdinium</taxon>
    </lineage>
</organism>
<sequence>EQLREAEYRLACSNLSHDYKEAVGYNLRRNKVLHLRDQLETGLQVVDRFMEKRALMICGASKASSLAALQRRIISDASSKFDSVELGKMHHIGILDFTKFGRLSMVEINQDKEETAQWVAAPGTFKNVIEACLTKISTMKYQTCIVHNFACYDGVLEKVVLDLMLDLSDLAYMAFYSECTNPTVFEFAVTTVKDKLLEEWKRGTGLIGQMQPKFVAEACTADLTLPQVPSLRLCTMDSNGQLSIPKAEREKWLSDPVRNPDWRVRLKNFDEVFRPSSSTESERVPTQADAEVDLAKEGATATTAAKSSLHVECDPPPSLTKEEFEKKYPDIGATITLSVSGQNILCQYVDGKVFLSSATKTRAPGVVMEEQTSSGNVDSSPTTLFDLLVSLEKRGVLDLKVTGHRVDRPSDVKRGESMDRIEVTHESYSVFKPTNVALKTMKQTNMAGVLGFKSLLASRQLVLVWSHLAWFVCFLFIMVVTLSIEYVDIFMTGTIEESATILVRRFLDQLSRSGI</sequence>
<dbReference type="EMBL" id="CAXAMN010022828">
    <property type="protein sequence ID" value="CAK9073029.1"/>
    <property type="molecule type" value="Genomic_DNA"/>
</dbReference>
<comment type="caution">
    <text evidence="2">The sequence shown here is derived from an EMBL/GenBank/DDBJ whole genome shotgun (WGS) entry which is preliminary data.</text>
</comment>
<keyword evidence="1" id="KW-0472">Membrane</keyword>
<evidence type="ECO:0000256" key="1">
    <source>
        <dbReference type="SAM" id="Phobius"/>
    </source>
</evidence>
<keyword evidence="3" id="KW-1185">Reference proteome</keyword>